<dbReference type="GO" id="GO:0003700">
    <property type="term" value="F:DNA-binding transcription factor activity"/>
    <property type="evidence" value="ECO:0007669"/>
    <property type="project" value="TreeGrafter"/>
</dbReference>
<feature type="coiled-coil region" evidence="3">
    <location>
        <begin position="513"/>
        <end position="540"/>
    </location>
</feature>
<feature type="compositionally biased region" description="Low complexity" evidence="4">
    <location>
        <begin position="419"/>
        <end position="438"/>
    </location>
</feature>
<dbReference type="EMBL" id="KV425882">
    <property type="protein sequence ID" value="KZW04071.1"/>
    <property type="molecule type" value="Genomic_DNA"/>
</dbReference>
<evidence type="ECO:0000313" key="7">
    <source>
        <dbReference type="Proteomes" id="UP000077266"/>
    </source>
</evidence>
<dbReference type="GO" id="GO:0046983">
    <property type="term" value="F:protein dimerization activity"/>
    <property type="evidence" value="ECO:0007669"/>
    <property type="project" value="InterPro"/>
</dbReference>
<keyword evidence="3" id="KW-0175">Coiled coil</keyword>
<dbReference type="PROSITE" id="PS50888">
    <property type="entry name" value="BHLH"/>
    <property type="match status" value="1"/>
</dbReference>
<protein>
    <recommendedName>
        <fullName evidence="5">BHLH domain-containing protein</fullName>
    </recommendedName>
</protein>
<dbReference type="SUPFAM" id="SSF47459">
    <property type="entry name" value="HLH, helix-loop-helix DNA-binding domain"/>
    <property type="match status" value="1"/>
</dbReference>
<dbReference type="Gene3D" id="4.10.280.10">
    <property type="entry name" value="Helix-loop-helix DNA-binding domain"/>
    <property type="match status" value="1"/>
</dbReference>
<organism evidence="6 7">
    <name type="scientific">Exidia glandulosa HHB12029</name>
    <dbReference type="NCBI Taxonomy" id="1314781"/>
    <lineage>
        <taxon>Eukaryota</taxon>
        <taxon>Fungi</taxon>
        <taxon>Dikarya</taxon>
        <taxon>Basidiomycota</taxon>
        <taxon>Agaricomycotina</taxon>
        <taxon>Agaricomycetes</taxon>
        <taxon>Auriculariales</taxon>
        <taxon>Exidiaceae</taxon>
        <taxon>Exidia</taxon>
    </lineage>
</organism>
<evidence type="ECO:0000256" key="1">
    <source>
        <dbReference type="ARBA" id="ARBA00023125"/>
    </source>
</evidence>
<evidence type="ECO:0000256" key="4">
    <source>
        <dbReference type="SAM" id="MobiDB-lite"/>
    </source>
</evidence>
<feature type="compositionally biased region" description="Low complexity" evidence="4">
    <location>
        <begin position="180"/>
        <end position="191"/>
    </location>
</feature>
<gene>
    <name evidence="6" type="ORF">EXIGLDRAFT_14015</name>
</gene>
<dbReference type="GO" id="GO:0090575">
    <property type="term" value="C:RNA polymerase II transcription regulator complex"/>
    <property type="evidence" value="ECO:0007669"/>
    <property type="project" value="TreeGrafter"/>
</dbReference>
<evidence type="ECO:0000256" key="3">
    <source>
        <dbReference type="SAM" id="Coils"/>
    </source>
</evidence>
<sequence length="600" mass="64716">MSGSAARDLASSASPSASTTLPPLDMLERFPRRGSITDPSLHTSTPPPGQQQRRLDSDVSPRQKLGPSPHVAVRPASPYTFGSASATIAQEHSSNHLRRVLHSPEPSGARMNSLPSRSVSGTQDGTHRQDDERTPPRDYEMHESRPDFRSPSSSTTMRGPLDGPQFDYSMRRHSIATVQPSDPSRMPSPSDRITREPHRPQYGPGSGSLKRKMSHDRLIYSTVGEESGDGSAMLVDPQEPATKRRSSAFDTRIAQLSLYDRRDSNESRSPASTQPPWDRRDSSSSMFSMSSVGTTSSGFSAPDSHLKSMQSFSWNAVNAGGSSAESQSNEAADSSRTPDARGSSTPNDLPPPSSGDQRPMHSLPSMHPYADRRMSAPDATPRVMDRTLRSRSRPPSTRGVEAASSPKRSDMPDLPAIRAPQPHSEASPAPSETPSYAADSSTPTGSSLAPPGSQMAGTPYSRSPELRVSHKLAERKRRKEMKELFDELRDHLPADRGMKASKWEILSKAVDYIQQLKNNETALQREVEVMRHELDTLRAAGQYGGGIPGSSVGHSVVYAPGPAIAPYPPGAQVAGRGGGVLHNYGAGTPQVQATRGTTPM</sequence>
<keyword evidence="2" id="KW-0539">Nucleus</keyword>
<dbReference type="SMART" id="SM00353">
    <property type="entry name" value="HLH"/>
    <property type="match status" value="1"/>
</dbReference>
<feature type="domain" description="BHLH" evidence="5">
    <location>
        <begin position="465"/>
        <end position="516"/>
    </location>
</feature>
<feature type="compositionally biased region" description="Polar residues" evidence="4">
    <location>
        <begin position="318"/>
        <end position="347"/>
    </location>
</feature>
<dbReference type="STRING" id="1314781.A0A165QU27"/>
<dbReference type="PANTHER" id="PTHR10328:SF15">
    <property type="entry name" value="BHLH TRANSCRIPTION FACTOR"/>
    <property type="match status" value="1"/>
</dbReference>
<dbReference type="Pfam" id="PF00010">
    <property type="entry name" value="HLH"/>
    <property type="match status" value="1"/>
</dbReference>
<feature type="region of interest" description="Disordered" evidence="4">
    <location>
        <begin position="318"/>
        <end position="470"/>
    </location>
</feature>
<dbReference type="InterPro" id="IPR011598">
    <property type="entry name" value="bHLH_dom"/>
</dbReference>
<feature type="compositionally biased region" description="Basic and acidic residues" evidence="4">
    <location>
        <begin position="125"/>
        <end position="148"/>
    </location>
</feature>
<feature type="compositionally biased region" description="Low complexity" evidence="4">
    <location>
        <begin position="1"/>
        <end position="18"/>
    </location>
</feature>
<feature type="compositionally biased region" description="Polar residues" evidence="4">
    <location>
        <begin position="113"/>
        <end position="124"/>
    </location>
</feature>
<dbReference type="InParanoid" id="A0A165QU27"/>
<evidence type="ECO:0000313" key="6">
    <source>
        <dbReference type="EMBL" id="KZW04071.1"/>
    </source>
</evidence>
<accession>A0A165QU27</accession>
<evidence type="ECO:0000259" key="5">
    <source>
        <dbReference type="PROSITE" id="PS50888"/>
    </source>
</evidence>
<name>A0A165QU27_EXIGL</name>
<dbReference type="InterPro" id="IPR036638">
    <property type="entry name" value="HLH_DNA-bd_sf"/>
</dbReference>
<evidence type="ECO:0000256" key="2">
    <source>
        <dbReference type="ARBA" id="ARBA00023242"/>
    </source>
</evidence>
<dbReference type="GO" id="GO:0003677">
    <property type="term" value="F:DNA binding"/>
    <property type="evidence" value="ECO:0007669"/>
    <property type="project" value="UniProtKB-KW"/>
</dbReference>
<keyword evidence="1" id="KW-0238">DNA-binding</keyword>
<dbReference type="AlphaFoldDB" id="A0A165QU27"/>
<feature type="region of interest" description="Disordered" evidence="4">
    <location>
        <begin position="1"/>
        <end position="306"/>
    </location>
</feature>
<dbReference type="GO" id="GO:0045944">
    <property type="term" value="P:positive regulation of transcription by RNA polymerase II"/>
    <property type="evidence" value="ECO:0007669"/>
    <property type="project" value="TreeGrafter"/>
</dbReference>
<keyword evidence="7" id="KW-1185">Reference proteome</keyword>
<proteinExistence type="predicted"/>
<dbReference type="PANTHER" id="PTHR10328">
    <property type="entry name" value="PROTEIN MAX MYC-ASSOCIATED FACTOR X"/>
    <property type="match status" value="1"/>
</dbReference>
<reference evidence="6 7" key="1">
    <citation type="journal article" date="2016" name="Mol. Biol. Evol.">
        <title>Comparative Genomics of Early-Diverging Mushroom-Forming Fungi Provides Insights into the Origins of Lignocellulose Decay Capabilities.</title>
        <authorList>
            <person name="Nagy L.G."/>
            <person name="Riley R."/>
            <person name="Tritt A."/>
            <person name="Adam C."/>
            <person name="Daum C."/>
            <person name="Floudas D."/>
            <person name="Sun H."/>
            <person name="Yadav J.S."/>
            <person name="Pangilinan J."/>
            <person name="Larsson K.H."/>
            <person name="Matsuura K."/>
            <person name="Barry K."/>
            <person name="Labutti K."/>
            <person name="Kuo R."/>
            <person name="Ohm R.A."/>
            <person name="Bhattacharya S.S."/>
            <person name="Shirouzu T."/>
            <person name="Yoshinaga Y."/>
            <person name="Martin F.M."/>
            <person name="Grigoriev I.V."/>
            <person name="Hibbett D.S."/>
        </authorList>
    </citation>
    <scope>NUCLEOTIDE SEQUENCE [LARGE SCALE GENOMIC DNA]</scope>
    <source>
        <strain evidence="6 7">HHB12029</strain>
    </source>
</reference>
<dbReference type="OrthoDB" id="8964853at2759"/>
<feature type="compositionally biased region" description="Low complexity" evidence="4">
    <location>
        <begin position="283"/>
        <end position="300"/>
    </location>
</feature>
<feature type="compositionally biased region" description="Polar residues" evidence="4">
    <location>
        <begin position="80"/>
        <end position="92"/>
    </location>
</feature>
<dbReference type="Proteomes" id="UP000077266">
    <property type="component" value="Unassembled WGS sequence"/>
</dbReference>